<accession>A0A4Y2QAR8</accession>
<keyword evidence="2" id="KW-1185">Reference proteome</keyword>
<proteinExistence type="predicted"/>
<reference evidence="1 2" key="1">
    <citation type="journal article" date="2019" name="Sci. Rep.">
        <title>Orb-weaving spider Araneus ventricosus genome elucidates the spidroin gene catalogue.</title>
        <authorList>
            <person name="Kono N."/>
            <person name="Nakamura H."/>
            <person name="Ohtoshi R."/>
            <person name="Moran D.A.P."/>
            <person name="Shinohara A."/>
            <person name="Yoshida Y."/>
            <person name="Fujiwara M."/>
            <person name="Mori M."/>
            <person name="Tomita M."/>
            <person name="Arakawa K."/>
        </authorList>
    </citation>
    <scope>NUCLEOTIDE SEQUENCE [LARGE SCALE GENOMIC DNA]</scope>
</reference>
<name>A0A4Y2QAR8_ARAVE</name>
<protein>
    <submittedName>
        <fullName evidence="1">Uncharacterized protein</fullName>
    </submittedName>
</protein>
<comment type="caution">
    <text evidence="1">The sequence shown here is derived from an EMBL/GenBank/DDBJ whole genome shotgun (WGS) entry which is preliminary data.</text>
</comment>
<sequence>GLLKGIKRRGHSLGLVLRVVTVPGSDPGGITQSRWLPSLVELRGGRCRRA</sequence>
<organism evidence="1 2">
    <name type="scientific">Araneus ventricosus</name>
    <name type="common">Orbweaver spider</name>
    <name type="synonym">Epeira ventricosa</name>
    <dbReference type="NCBI Taxonomy" id="182803"/>
    <lineage>
        <taxon>Eukaryota</taxon>
        <taxon>Metazoa</taxon>
        <taxon>Ecdysozoa</taxon>
        <taxon>Arthropoda</taxon>
        <taxon>Chelicerata</taxon>
        <taxon>Arachnida</taxon>
        <taxon>Araneae</taxon>
        <taxon>Araneomorphae</taxon>
        <taxon>Entelegynae</taxon>
        <taxon>Araneoidea</taxon>
        <taxon>Araneidae</taxon>
        <taxon>Araneus</taxon>
    </lineage>
</organism>
<dbReference type="Proteomes" id="UP000499080">
    <property type="component" value="Unassembled WGS sequence"/>
</dbReference>
<gene>
    <name evidence="1" type="ORF">AVEN_25822_1</name>
</gene>
<evidence type="ECO:0000313" key="1">
    <source>
        <dbReference type="EMBL" id="GBN61268.1"/>
    </source>
</evidence>
<dbReference type="AlphaFoldDB" id="A0A4Y2QAR8"/>
<dbReference type="EMBL" id="BGPR01013579">
    <property type="protein sequence ID" value="GBN61268.1"/>
    <property type="molecule type" value="Genomic_DNA"/>
</dbReference>
<evidence type="ECO:0000313" key="2">
    <source>
        <dbReference type="Proteomes" id="UP000499080"/>
    </source>
</evidence>
<feature type="non-terminal residue" evidence="1">
    <location>
        <position position="1"/>
    </location>
</feature>